<dbReference type="Gene3D" id="1.10.3810.10">
    <property type="entry name" value="Biosynthetic peptidoglycan transglycosylase-like"/>
    <property type="match status" value="1"/>
</dbReference>
<evidence type="ECO:0000256" key="11">
    <source>
        <dbReference type="ARBA" id="ARBA00023316"/>
    </source>
</evidence>
<dbReference type="GO" id="GO:0030288">
    <property type="term" value="C:outer membrane-bounded periplasmic space"/>
    <property type="evidence" value="ECO:0007669"/>
    <property type="project" value="TreeGrafter"/>
</dbReference>
<sequence length="915" mass="98031">MSEHRRKPPQPQGGGRAAARRGAPGASSGRRAAPRGTTGSPSSSYGSQGSGTSDEGDRPYGGRAEARRAAQRSGAAGSRRRAPDGAGGGRSGGGGRRGGGGGSSGPGRGRGRGAEPPRKKRFIDYPRADKDGLRRWVPSWRLVTGMFIGFLGSLMAVAGIAYALVQVPEVDKAAKAQNNVYYWSDGKQMVATGGERNRQIIDYDDIPKEMRFAVMSAENKTFEKDKGVDPMGITRALVNMAKGGQTQGGSTITQQYVKNARLGDQSQTFTRKFKELFISIKVGRTVSKEDIMAGYLNTAYYGRGAYGIQAAARAYFDKEASELDPSECALLATVLKGATYYDPAGSPEIDPAASKEDNTARAKKRWAWILDEEVKDNRLTAAERDKYRTFPKLQNPRSNADLAGQTGYLVDLAKAYVIKNTNITADQLQQGGYEIHTTFDRKKVKELEKSVNKVRKEKLNTKLRPKKDTHVQFGGASVDPKDGAIRAIYGGEDATKHFTNNADQTGAQVGSTYKPFVLAAAFKYGVRDPKGVEVQSESERTIVNPKSLYSGKNKLKIQKYNGDVWTDRDGKEWLQRNDGDQDYNPPTYQIDLREAMRESVNSAYVQLGMDVGLDKVKESAMDAGLKDDSSMAGATYPSFSLGTSSPSAIRMAGAYSTFAASGKQNDPYSVKEVKHEGNTVYQHEKQTKQAFDPEVADNVTDVLRTVVDKGTGTSAKLPGRQVAGKTGTTDGNKSAWFVGYTPQLSTAVSMYRLDDNENNKKREFLEMFGTGGEKKIHGASFPAQIWQDYMAEALKNAPVKNFPVPGPIGKVVGETPPPPPTPTETKEPEETTKPTPTQSETTKPPTESPDPGDTCDPLDWDCNHDGGTENGGADGGADGGPGGGTPTATEDPAGGGANNGNGHGGGGGFISGSDG</sequence>
<keyword evidence="15" id="KW-1133">Transmembrane helix</keyword>
<feature type="transmembrane region" description="Helical" evidence="15">
    <location>
        <begin position="142"/>
        <end position="165"/>
    </location>
</feature>
<evidence type="ECO:0000256" key="14">
    <source>
        <dbReference type="SAM" id="MobiDB-lite"/>
    </source>
</evidence>
<evidence type="ECO:0000256" key="6">
    <source>
        <dbReference type="ARBA" id="ARBA00022679"/>
    </source>
</evidence>
<dbReference type="InterPro" id="IPR001264">
    <property type="entry name" value="Glyco_trans_51"/>
</dbReference>
<organism evidence="18 19">
    <name type="scientific">Streptomyces formicae</name>
    <dbReference type="NCBI Taxonomy" id="1616117"/>
    <lineage>
        <taxon>Bacteria</taxon>
        <taxon>Bacillati</taxon>
        <taxon>Actinomycetota</taxon>
        <taxon>Actinomycetes</taxon>
        <taxon>Kitasatosporales</taxon>
        <taxon>Streptomycetaceae</taxon>
        <taxon>Streptomyces</taxon>
    </lineage>
</organism>
<protein>
    <submittedName>
        <fullName evidence="18">Multimodular transpeptidase-transglycosylase</fullName>
        <ecNumber evidence="18">2.4.1.129</ecNumber>
    </submittedName>
</protein>
<dbReference type="InterPro" id="IPR012338">
    <property type="entry name" value="Beta-lactam/transpept-like"/>
</dbReference>
<dbReference type="InterPro" id="IPR023346">
    <property type="entry name" value="Lysozyme-like_dom_sf"/>
</dbReference>
<dbReference type="Pfam" id="PF00905">
    <property type="entry name" value="Transpeptidase"/>
    <property type="match status" value="1"/>
</dbReference>
<feature type="region of interest" description="Disordered" evidence="14">
    <location>
        <begin position="807"/>
        <end position="915"/>
    </location>
</feature>
<dbReference type="GO" id="GO:0008955">
    <property type="term" value="F:peptidoglycan glycosyltransferase activity"/>
    <property type="evidence" value="ECO:0007669"/>
    <property type="project" value="UniProtKB-EC"/>
</dbReference>
<feature type="compositionally biased region" description="Gly residues" evidence="14">
    <location>
        <begin position="893"/>
        <end position="915"/>
    </location>
</feature>
<feature type="domain" description="Penicillin-binding protein transpeptidase" evidence="16">
    <location>
        <begin position="581"/>
        <end position="756"/>
    </location>
</feature>
<keyword evidence="3" id="KW-0121">Carboxypeptidase</keyword>
<evidence type="ECO:0000259" key="17">
    <source>
        <dbReference type="Pfam" id="PF00912"/>
    </source>
</evidence>
<evidence type="ECO:0000259" key="16">
    <source>
        <dbReference type="Pfam" id="PF00905"/>
    </source>
</evidence>
<keyword evidence="19" id="KW-1185">Reference proteome</keyword>
<dbReference type="PANTHER" id="PTHR32282:SF34">
    <property type="entry name" value="PENICILLIN-BINDING PROTEIN 1A"/>
    <property type="match status" value="1"/>
</dbReference>
<proteinExistence type="inferred from homology"/>
<feature type="compositionally biased region" description="Low complexity" evidence="14">
    <location>
        <begin position="20"/>
        <end position="53"/>
    </location>
</feature>
<feature type="compositionally biased region" description="Gly residues" evidence="14">
    <location>
        <begin position="85"/>
        <end position="108"/>
    </location>
</feature>
<keyword evidence="15" id="KW-0812">Transmembrane</keyword>
<dbReference type="SUPFAM" id="SSF53955">
    <property type="entry name" value="Lysozyme-like"/>
    <property type="match status" value="1"/>
</dbReference>
<keyword evidence="6 18" id="KW-0808">Transferase</keyword>
<dbReference type="EC" id="2.4.1.129" evidence="18"/>
<dbReference type="PANTHER" id="PTHR32282">
    <property type="entry name" value="BINDING PROTEIN TRANSPEPTIDASE, PUTATIVE-RELATED"/>
    <property type="match status" value="1"/>
</dbReference>
<dbReference type="InterPro" id="IPR050396">
    <property type="entry name" value="Glycosyltr_51/Transpeptidase"/>
</dbReference>
<comment type="similarity">
    <text evidence="1">In the C-terminal section; belongs to the transpeptidase family.</text>
</comment>
<dbReference type="Gene3D" id="3.40.710.10">
    <property type="entry name" value="DD-peptidase/beta-lactamase superfamily"/>
    <property type="match status" value="1"/>
</dbReference>
<feature type="compositionally biased region" description="Basic and acidic residues" evidence="14">
    <location>
        <begin position="112"/>
        <end position="123"/>
    </location>
</feature>
<dbReference type="GO" id="GO:0008360">
    <property type="term" value="P:regulation of cell shape"/>
    <property type="evidence" value="ECO:0007669"/>
    <property type="project" value="UniProtKB-KW"/>
</dbReference>
<dbReference type="GO" id="GO:0009252">
    <property type="term" value="P:peptidoglycan biosynthetic process"/>
    <property type="evidence" value="ECO:0007669"/>
    <property type="project" value="UniProtKB-KW"/>
</dbReference>
<keyword evidence="4" id="KW-0645">Protease</keyword>
<feature type="compositionally biased region" description="Gly residues" evidence="14">
    <location>
        <begin position="868"/>
        <end position="885"/>
    </location>
</feature>
<evidence type="ECO:0000256" key="1">
    <source>
        <dbReference type="ARBA" id="ARBA00007090"/>
    </source>
</evidence>
<keyword evidence="10" id="KW-0511">Multifunctional enzyme</keyword>
<dbReference type="FunFam" id="1.10.3810.10:FF:000001">
    <property type="entry name" value="Penicillin-binding protein 1A"/>
    <property type="match status" value="1"/>
</dbReference>
<dbReference type="InterPro" id="IPR036950">
    <property type="entry name" value="PBP_transglycosylase"/>
</dbReference>
<evidence type="ECO:0000256" key="15">
    <source>
        <dbReference type="SAM" id="Phobius"/>
    </source>
</evidence>
<keyword evidence="5 18" id="KW-0328">Glycosyltransferase</keyword>
<comment type="catalytic activity">
    <reaction evidence="13">
        <text>[GlcNAc-(1-&gt;4)-Mur2Ac(oyl-L-Ala-gamma-D-Glu-L-Lys-D-Ala-D-Ala)](n)-di-trans,octa-cis-undecaprenyl diphosphate + beta-D-GlcNAc-(1-&gt;4)-Mur2Ac(oyl-L-Ala-gamma-D-Glu-L-Lys-D-Ala-D-Ala)-di-trans,octa-cis-undecaprenyl diphosphate = [GlcNAc-(1-&gt;4)-Mur2Ac(oyl-L-Ala-gamma-D-Glu-L-Lys-D-Ala-D-Ala)](n+1)-di-trans,octa-cis-undecaprenyl diphosphate + di-trans,octa-cis-undecaprenyl diphosphate + H(+)</text>
        <dbReference type="Rhea" id="RHEA:23708"/>
        <dbReference type="Rhea" id="RHEA-COMP:9602"/>
        <dbReference type="Rhea" id="RHEA-COMP:9603"/>
        <dbReference type="ChEBI" id="CHEBI:15378"/>
        <dbReference type="ChEBI" id="CHEBI:58405"/>
        <dbReference type="ChEBI" id="CHEBI:60033"/>
        <dbReference type="ChEBI" id="CHEBI:78435"/>
        <dbReference type="EC" id="2.4.99.28"/>
    </reaction>
</comment>
<dbReference type="RefSeq" id="WP_098243618.1">
    <property type="nucleotide sequence ID" value="NZ_CP022685.1"/>
</dbReference>
<evidence type="ECO:0000256" key="5">
    <source>
        <dbReference type="ARBA" id="ARBA00022676"/>
    </source>
</evidence>
<dbReference type="Proteomes" id="UP000221011">
    <property type="component" value="Chromosome"/>
</dbReference>
<evidence type="ECO:0000256" key="2">
    <source>
        <dbReference type="ARBA" id="ARBA00007739"/>
    </source>
</evidence>
<evidence type="ECO:0000256" key="8">
    <source>
        <dbReference type="ARBA" id="ARBA00022960"/>
    </source>
</evidence>
<name>A0A291QB82_9ACTN</name>
<keyword evidence="11" id="KW-0961">Cell wall biogenesis/degradation</keyword>
<evidence type="ECO:0000313" key="18">
    <source>
        <dbReference type="EMBL" id="ATL29060.1"/>
    </source>
</evidence>
<keyword evidence="9" id="KW-0573">Peptidoglycan synthesis</keyword>
<dbReference type="GO" id="GO:0006508">
    <property type="term" value="P:proteolysis"/>
    <property type="evidence" value="ECO:0007669"/>
    <property type="project" value="UniProtKB-KW"/>
</dbReference>
<evidence type="ECO:0000256" key="4">
    <source>
        <dbReference type="ARBA" id="ARBA00022670"/>
    </source>
</evidence>
<evidence type="ECO:0000256" key="13">
    <source>
        <dbReference type="ARBA" id="ARBA00049902"/>
    </source>
</evidence>
<dbReference type="GO" id="GO:0008658">
    <property type="term" value="F:penicillin binding"/>
    <property type="evidence" value="ECO:0007669"/>
    <property type="project" value="InterPro"/>
</dbReference>
<gene>
    <name evidence="18" type="ORF">KY5_4042c</name>
</gene>
<keyword evidence="15" id="KW-0472">Membrane</keyword>
<dbReference type="EMBL" id="CP022685">
    <property type="protein sequence ID" value="ATL29060.1"/>
    <property type="molecule type" value="Genomic_DNA"/>
</dbReference>
<feature type="compositionally biased region" description="Low complexity" evidence="14">
    <location>
        <begin position="833"/>
        <end position="845"/>
    </location>
</feature>
<comment type="catalytic activity">
    <reaction evidence="12">
        <text>Preferential cleavage: (Ac)2-L-Lys-D-Ala-|-D-Ala. Also transpeptidation of peptidyl-alanyl moieties that are N-acyl substituents of D-alanine.</text>
        <dbReference type="EC" id="3.4.16.4"/>
    </reaction>
</comment>
<evidence type="ECO:0000256" key="3">
    <source>
        <dbReference type="ARBA" id="ARBA00022645"/>
    </source>
</evidence>
<feature type="compositionally biased region" description="Basic and acidic residues" evidence="14">
    <location>
        <begin position="55"/>
        <end position="68"/>
    </location>
</feature>
<comment type="similarity">
    <text evidence="2">In the N-terminal section; belongs to the glycosyltransferase 51 family.</text>
</comment>
<evidence type="ECO:0000256" key="12">
    <source>
        <dbReference type="ARBA" id="ARBA00034000"/>
    </source>
</evidence>
<feature type="domain" description="Glycosyl transferase family 51" evidence="17">
    <location>
        <begin position="188"/>
        <end position="371"/>
    </location>
</feature>
<dbReference type="GO" id="GO:0071555">
    <property type="term" value="P:cell wall organization"/>
    <property type="evidence" value="ECO:0007669"/>
    <property type="project" value="UniProtKB-KW"/>
</dbReference>
<dbReference type="GO" id="GO:0009002">
    <property type="term" value="F:serine-type D-Ala-D-Ala carboxypeptidase activity"/>
    <property type="evidence" value="ECO:0007669"/>
    <property type="project" value="UniProtKB-EC"/>
</dbReference>
<dbReference type="AlphaFoldDB" id="A0A291QB82"/>
<evidence type="ECO:0000256" key="7">
    <source>
        <dbReference type="ARBA" id="ARBA00022801"/>
    </source>
</evidence>
<accession>A0A291QB82</accession>
<evidence type="ECO:0000313" key="19">
    <source>
        <dbReference type="Proteomes" id="UP000221011"/>
    </source>
</evidence>
<reference evidence="18 19" key="1">
    <citation type="submission" date="2017-08" db="EMBL/GenBank/DDBJ databases">
        <title>Complete Genome Sequence of Streptomyces formicae KY5, the formicamycin producer.</title>
        <authorList>
            <person name="Holmes N.A."/>
            <person name="Devine R."/>
            <person name="Qin Z."/>
            <person name="Seipke R.F."/>
            <person name="Wilkinson B."/>
            <person name="Hutchings M.I."/>
        </authorList>
    </citation>
    <scope>NUCLEOTIDE SEQUENCE [LARGE SCALE GENOMIC DNA]</scope>
    <source>
        <strain evidence="18 19">KY5</strain>
    </source>
</reference>
<dbReference type="Pfam" id="PF00912">
    <property type="entry name" value="Transgly"/>
    <property type="match status" value="1"/>
</dbReference>
<evidence type="ECO:0000256" key="9">
    <source>
        <dbReference type="ARBA" id="ARBA00022984"/>
    </source>
</evidence>
<dbReference type="KEGG" id="sfk:KY5_4042c"/>
<dbReference type="SUPFAM" id="SSF56601">
    <property type="entry name" value="beta-lactamase/transpeptidase-like"/>
    <property type="match status" value="1"/>
</dbReference>
<evidence type="ECO:0000256" key="10">
    <source>
        <dbReference type="ARBA" id="ARBA00023268"/>
    </source>
</evidence>
<keyword evidence="7" id="KW-0378">Hydrolase</keyword>
<dbReference type="InterPro" id="IPR001460">
    <property type="entry name" value="PCN-bd_Tpept"/>
</dbReference>
<feature type="region of interest" description="Disordered" evidence="14">
    <location>
        <begin position="1"/>
        <end position="123"/>
    </location>
</feature>
<keyword evidence="8" id="KW-0133">Cell shape</keyword>